<dbReference type="GO" id="GO:0006406">
    <property type="term" value="P:mRNA export from nucleus"/>
    <property type="evidence" value="ECO:0007669"/>
    <property type="project" value="TreeGrafter"/>
</dbReference>
<dbReference type="GO" id="GO:0005634">
    <property type="term" value="C:nucleus"/>
    <property type="evidence" value="ECO:0007669"/>
    <property type="project" value="TreeGrafter"/>
</dbReference>
<sequence>MERLYPKGEVDDIPEWIHEMVIQPLCDANLIPEGFVNSAVINDYLPGGCIVSHIDPPHIFDRPIVSVSFFSDSALCFGCRFSFRPIRVTTPVLCLPVNRGCVTMMSGYAADDITHCIRPQDVVKRRAVIILRRVFPDAPRLEPLLENRKHVSRKRKRHSSGSSESEDEDGFNNRFRPEKTTDNSLVKCLRKVEAERAQAQMKVTVEKSNGHESSMSSFGNSDRSFDGSHERSRERKRFRRDVRISHKR</sequence>
<keyword evidence="6" id="KW-0408">Iron</keyword>
<gene>
    <name evidence="8" type="ORF">FSP39_014409</name>
</gene>
<protein>
    <recommendedName>
        <fullName evidence="10">Alkylated DNA repair protein alkB homolog 5</fullName>
    </recommendedName>
</protein>
<dbReference type="PANTHER" id="PTHR32074:SF2">
    <property type="entry name" value="RNA DEMETHYLASE ALKBH5"/>
    <property type="match status" value="1"/>
</dbReference>
<accession>A0AA89BPP1</accession>
<evidence type="ECO:0000256" key="6">
    <source>
        <dbReference type="ARBA" id="ARBA00023004"/>
    </source>
</evidence>
<evidence type="ECO:0000256" key="5">
    <source>
        <dbReference type="ARBA" id="ARBA00023002"/>
    </source>
</evidence>
<comment type="cofactor">
    <cofactor evidence="1">
        <name>Fe(2+)</name>
        <dbReference type="ChEBI" id="CHEBI:29033"/>
    </cofactor>
</comment>
<reference evidence="8" key="1">
    <citation type="submission" date="2019-08" db="EMBL/GenBank/DDBJ databases">
        <title>The improved chromosome-level genome for the pearl oyster Pinctada fucata martensii using PacBio sequencing and Hi-C.</title>
        <authorList>
            <person name="Zheng Z."/>
        </authorList>
    </citation>
    <scope>NUCLEOTIDE SEQUENCE</scope>
    <source>
        <strain evidence="8">ZZ-2019</strain>
        <tissue evidence="8">Adductor muscle</tissue>
    </source>
</reference>
<evidence type="ECO:0000313" key="9">
    <source>
        <dbReference type="Proteomes" id="UP001186944"/>
    </source>
</evidence>
<evidence type="ECO:0000256" key="4">
    <source>
        <dbReference type="ARBA" id="ARBA00022964"/>
    </source>
</evidence>
<evidence type="ECO:0000256" key="7">
    <source>
        <dbReference type="SAM" id="MobiDB-lite"/>
    </source>
</evidence>
<evidence type="ECO:0000313" key="8">
    <source>
        <dbReference type="EMBL" id="KAK3090760.1"/>
    </source>
</evidence>
<dbReference type="PANTHER" id="PTHR32074">
    <property type="entry name" value="RNA DEMETHYLASE ALKBH5"/>
    <property type="match status" value="1"/>
</dbReference>
<dbReference type="AlphaFoldDB" id="A0AA89BPP1"/>
<dbReference type="GO" id="GO:0006397">
    <property type="term" value="P:mRNA processing"/>
    <property type="evidence" value="ECO:0007669"/>
    <property type="project" value="InterPro"/>
</dbReference>
<evidence type="ECO:0000256" key="3">
    <source>
        <dbReference type="ARBA" id="ARBA00022723"/>
    </source>
</evidence>
<proteinExistence type="inferred from homology"/>
<keyword evidence="9" id="KW-1185">Reference proteome</keyword>
<dbReference type="GO" id="GO:0035515">
    <property type="term" value="F:oxidative RNA demethylase activity"/>
    <property type="evidence" value="ECO:0007669"/>
    <property type="project" value="InterPro"/>
</dbReference>
<organism evidence="8 9">
    <name type="scientific">Pinctada imbricata</name>
    <name type="common">Atlantic pearl-oyster</name>
    <name type="synonym">Pinctada martensii</name>
    <dbReference type="NCBI Taxonomy" id="66713"/>
    <lineage>
        <taxon>Eukaryota</taxon>
        <taxon>Metazoa</taxon>
        <taxon>Spiralia</taxon>
        <taxon>Lophotrochozoa</taxon>
        <taxon>Mollusca</taxon>
        <taxon>Bivalvia</taxon>
        <taxon>Autobranchia</taxon>
        <taxon>Pteriomorphia</taxon>
        <taxon>Pterioida</taxon>
        <taxon>Pterioidea</taxon>
        <taxon>Pteriidae</taxon>
        <taxon>Pinctada</taxon>
    </lineage>
</organism>
<dbReference type="InterPro" id="IPR037151">
    <property type="entry name" value="AlkB-like_sf"/>
</dbReference>
<dbReference type="GO" id="GO:0046872">
    <property type="term" value="F:metal ion binding"/>
    <property type="evidence" value="ECO:0007669"/>
    <property type="project" value="UniProtKB-KW"/>
</dbReference>
<dbReference type="Gene3D" id="2.60.120.590">
    <property type="entry name" value="Alpha-ketoglutarate-dependent dioxygenase AlkB-like"/>
    <property type="match status" value="1"/>
</dbReference>
<feature type="compositionally biased region" description="Basic residues" evidence="7">
    <location>
        <begin position="150"/>
        <end position="159"/>
    </location>
</feature>
<dbReference type="Proteomes" id="UP001186944">
    <property type="component" value="Unassembled WGS sequence"/>
</dbReference>
<dbReference type="SUPFAM" id="SSF51197">
    <property type="entry name" value="Clavaminate synthase-like"/>
    <property type="match status" value="1"/>
</dbReference>
<evidence type="ECO:0000256" key="1">
    <source>
        <dbReference type="ARBA" id="ARBA00001954"/>
    </source>
</evidence>
<feature type="compositionally biased region" description="Polar residues" evidence="7">
    <location>
        <begin position="211"/>
        <end position="222"/>
    </location>
</feature>
<keyword evidence="3" id="KW-0479">Metal-binding</keyword>
<comment type="similarity">
    <text evidence="2">Belongs to the alkB family.</text>
</comment>
<evidence type="ECO:0008006" key="10">
    <source>
        <dbReference type="Google" id="ProtNLM"/>
    </source>
</evidence>
<keyword evidence="4" id="KW-0223">Dioxygenase</keyword>
<comment type="caution">
    <text evidence="8">The sequence shown here is derived from an EMBL/GenBank/DDBJ whole genome shotgun (WGS) entry which is preliminary data.</text>
</comment>
<feature type="compositionally biased region" description="Basic and acidic residues" evidence="7">
    <location>
        <begin position="223"/>
        <end position="233"/>
    </location>
</feature>
<dbReference type="InterPro" id="IPR032860">
    <property type="entry name" value="ALKBH5"/>
</dbReference>
<dbReference type="EMBL" id="VSWD01000010">
    <property type="protein sequence ID" value="KAK3090760.1"/>
    <property type="molecule type" value="Genomic_DNA"/>
</dbReference>
<name>A0AA89BPP1_PINIB</name>
<feature type="region of interest" description="Disordered" evidence="7">
    <location>
        <begin position="149"/>
        <end position="178"/>
    </location>
</feature>
<feature type="region of interest" description="Disordered" evidence="7">
    <location>
        <begin position="200"/>
        <end position="248"/>
    </location>
</feature>
<keyword evidence="5" id="KW-0560">Oxidoreductase</keyword>
<evidence type="ECO:0000256" key="2">
    <source>
        <dbReference type="ARBA" id="ARBA00007879"/>
    </source>
</evidence>